<reference evidence="2 3" key="1">
    <citation type="submission" date="2018-08" db="EMBL/GenBank/DDBJ databases">
        <title>A genome reference for cultivated species of the human gut microbiota.</title>
        <authorList>
            <person name="Zou Y."/>
            <person name="Xue W."/>
            <person name="Luo G."/>
        </authorList>
    </citation>
    <scope>NUCLEOTIDE SEQUENCE [LARGE SCALE GENOMIC DNA]</scope>
    <source>
        <strain evidence="2 3">OM02-6</strain>
    </source>
</reference>
<sequence>MKYILLHGLGQNSFSYNKTIEFMEMKDDIICLDLVKLLHCKEVNYANLYLAFVGYCKQIDEPLNICGLSLGGILAMHYTIENPDKVNSLVLIATRYIMPKKLLNFQNILFKLMPNNMFKEIGFNKYEFINLSKSMMNLNFENDLEKITCPTLIVCGDKDKTNKPASLQLKKRITNSNIEIIENAGHEVNIDNPQKLGIILNKFFKEGNEYEKM</sequence>
<keyword evidence="2" id="KW-0378">Hydrolase</keyword>
<dbReference type="Gene3D" id="3.40.50.1820">
    <property type="entry name" value="alpha/beta hydrolase"/>
    <property type="match status" value="1"/>
</dbReference>
<accession>A0A3E5FS71</accession>
<dbReference type="InterPro" id="IPR000073">
    <property type="entry name" value="AB_hydrolase_1"/>
</dbReference>
<dbReference type="GO" id="GO:0016787">
    <property type="term" value="F:hydrolase activity"/>
    <property type="evidence" value="ECO:0007669"/>
    <property type="project" value="UniProtKB-KW"/>
</dbReference>
<dbReference type="InterPro" id="IPR050266">
    <property type="entry name" value="AB_hydrolase_sf"/>
</dbReference>
<dbReference type="GeneID" id="94018205"/>
<dbReference type="EMBL" id="QSVF01000003">
    <property type="protein sequence ID" value="RGO12743.1"/>
    <property type="molecule type" value="Genomic_DNA"/>
</dbReference>
<feature type="domain" description="AB hydrolase-1" evidence="1">
    <location>
        <begin position="4"/>
        <end position="195"/>
    </location>
</feature>
<gene>
    <name evidence="2" type="ORF">DXB31_01605</name>
</gene>
<dbReference type="InterPro" id="IPR029058">
    <property type="entry name" value="AB_hydrolase_fold"/>
</dbReference>
<dbReference type="PANTHER" id="PTHR43798">
    <property type="entry name" value="MONOACYLGLYCEROL LIPASE"/>
    <property type="match status" value="1"/>
</dbReference>
<dbReference type="AlphaFoldDB" id="A0A3E5FS71"/>
<dbReference type="SUPFAM" id="SSF53474">
    <property type="entry name" value="alpha/beta-Hydrolases"/>
    <property type="match status" value="1"/>
</dbReference>
<organism evidence="2 3">
    <name type="scientific">Thomasclavelia spiroformis</name>
    <dbReference type="NCBI Taxonomy" id="29348"/>
    <lineage>
        <taxon>Bacteria</taxon>
        <taxon>Bacillati</taxon>
        <taxon>Bacillota</taxon>
        <taxon>Erysipelotrichia</taxon>
        <taxon>Erysipelotrichales</taxon>
        <taxon>Coprobacillaceae</taxon>
        <taxon>Thomasclavelia</taxon>
    </lineage>
</organism>
<evidence type="ECO:0000313" key="2">
    <source>
        <dbReference type="EMBL" id="RGO12743.1"/>
    </source>
</evidence>
<dbReference type="Pfam" id="PF12697">
    <property type="entry name" value="Abhydrolase_6"/>
    <property type="match status" value="1"/>
</dbReference>
<comment type="caution">
    <text evidence="2">The sequence shown here is derived from an EMBL/GenBank/DDBJ whole genome shotgun (WGS) entry which is preliminary data.</text>
</comment>
<protein>
    <submittedName>
        <fullName evidence="2">Alpha/beta hydrolase</fullName>
    </submittedName>
</protein>
<proteinExistence type="predicted"/>
<dbReference type="Proteomes" id="UP000261087">
    <property type="component" value="Unassembled WGS sequence"/>
</dbReference>
<name>A0A3E5FS71_9FIRM</name>
<dbReference type="RefSeq" id="WP_004609516.1">
    <property type="nucleotide sequence ID" value="NZ_CABKNM010000007.1"/>
</dbReference>
<evidence type="ECO:0000259" key="1">
    <source>
        <dbReference type="Pfam" id="PF12697"/>
    </source>
</evidence>
<evidence type="ECO:0000313" key="3">
    <source>
        <dbReference type="Proteomes" id="UP000261087"/>
    </source>
</evidence>